<organism evidence="1 2">
    <name type="scientific">Durusdinium trenchii</name>
    <dbReference type="NCBI Taxonomy" id="1381693"/>
    <lineage>
        <taxon>Eukaryota</taxon>
        <taxon>Sar</taxon>
        <taxon>Alveolata</taxon>
        <taxon>Dinophyceae</taxon>
        <taxon>Suessiales</taxon>
        <taxon>Symbiodiniaceae</taxon>
        <taxon>Durusdinium</taxon>
    </lineage>
</organism>
<reference evidence="1 2" key="1">
    <citation type="submission" date="2024-02" db="EMBL/GenBank/DDBJ databases">
        <authorList>
            <person name="Chen Y."/>
            <person name="Shah S."/>
            <person name="Dougan E. K."/>
            <person name="Thang M."/>
            <person name="Chan C."/>
        </authorList>
    </citation>
    <scope>NUCLEOTIDE SEQUENCE [LARGE SCALE GENOMIC DNA]</scope>
</reference>
<dbReference type="Gene3D" id="3.30.420.10">
    <property type="entry name" value="Ribonuclease H-like superfamily/Ribonuclease H"/>
    <property type="match status" value="1"/>
</dbReference>
<dbReference type="Proteomes" id="UP001642484">
    <property type="component" value="Unassembled WGS sequence"/>
</dbReference>
<gene>
    <name evidence="1" type="ORF">CCMP2556_LOCUS23484</name>
</gene>
<accession>A0ABP0M386</accession>
<protein>
    <recommendedName>
        <fullName evidence="3">Integrase catalytic domain-containing protein</fullName>
    </recommendedName>
</protein>
<dbReference type="InterPro" id="IPR036397">
    <property type="entry name" value="RNaseH_sf"/>
</dbReference>
<dbReference type="SUPFAM" id="SSF53098">
    <property type="entry name" value="Ribonuclease H-like"/>
    <property type="match status" value="1"/>
</dbReference>
<evidence type="ECO:0000313" key="2">
    <source>
        <dbReference type="Proteomes" id="UP001642484"/>
    </source>
</evidence>
<dbReference type="EMBL" id="CAXAMN010014969">
    <property type="protein sequence ID" value="CAK9044705.1"/>
    <property type="molecule type" value="Genomic_DNA"/>
</dbReference>
<proteinExistence type="predicted"/>
<name>A0ABP0M386_9DINO</name>
<sequence>MVIEATQRTLIKFRAMGIATNRLHSDRAKELLSRQMRKWCATMGILQTFTAGDDPASNGHIESEVTQAAMDEGTYDVTRPPILVTSEGLRVLRPEEVTTSEGTTGEAATSAGTAGLWKWGFSEFIFEAKPGGCAWTSGIDGFEGGPMAQPTMERRQQAATDRPWHRPGKAPPTMLMRPTGGMMDDQVEFQDSVFWTPQVLDAVQDVIEEEALFYKPVHKSDKWDYIDMDGVRWLIRYHGGTRVQRFHPEHRSCPEQITDLEFMRVTFAWKGQDWNRKVLIDSDWRRSEIQGPGGWIGYSLFLIRSGPRSM</sequence>
<comment type="caution">
    <text evidence="1">The sequence shown here is derived from an EMBL/GenBank/DDBJ whole genome shotgun (WGS) entry which is preliminary data.</text>
</comment>
<evidence type="ECO:0000313" key="1">
    <source>
        <dbReference type="EMBL" id="CAK9044705.1"/>
    </source>
</evidence>
<keyword evidence="2" id="KW-1185">Reference proteome</keyword>
<evidence type="ECO:0008006" key="3">
    <source>
        <dbReference type="Google" id="ProtNLM"/>
    </source>
</evidence>
<dbReference type="InterPro" id="IPR012337">
    <property type="entry name" value="RNaseH-like_sf"/>
</dbReference>